<feature type="domain" description="Glycogen debranching enzyme C-terminal" evidence="1">
    <location>
        <begin position="335"/>
        <end position="689"/>
    </location>
</feature>
<accession>A0ABT3ZHG1</accession>
<keyword evidence="4" id="KW-1185">Reference proteome</keyword>
<dbReference type="InterPro" id="IPR008928">
    <property type="entry name" value="6-hairpin_glycosidase_sf"/>
</dbReference>
<comment type="caution">
    <text evidence="3">The sequence shown here is derived from an EMBL/GenBank/DDBJ whole genome shotgun (WGS) entry which is preliminary data.</text>
</comment>
<protein>
    <submittedName>
        <fullName evidence="3">Glycogen debranching enzyme N-terminal domain-containing protein</fullName>
    </submittedName>
</protein>
<evidence type="ECO:0000313" key="4">
    <source>
        <dbReference type="Proteomes" id="UP001082899"/>
    </source>
</evidence>
<dbReference type="PANTHER" id="PTHR10569">
    <property type="entry name" value="GLYCOGEN DEBRANCHING ENZYME"/>
    <property type="match status" value="1"/>
</dbReference>
<dbReference type="Pfam" id="PF06202">
    <property type="entry name" value="GDE_C"/>
    <property type="match status" value="1"/>
</dbReference>
<dbReference type="InterPro" id="IPR032790">
    <property type="entry name" value="GDE_C"/>
</dbReference>
<evidence type="ECO:0000259" key="2">
    <source>
        <dbReference type="Pfam" id="PF12439"/>
    </source>
</evidence>
<dbReference type="SUPFAM" id="SSF48208">
    <property type="entry name" value="Six-hairpin glycosidases"/>
    <property type="match status" value="1"/>
</dbReference>
<dbReference type="PANTHER" id="PTHR10569:SF2">
    <property type="entry name" value="GLYCOGEN DEBRANCHING ENZYME"/>
    <property type="match status" value="1"/>
</dbReference>
<dbReference type="RefSeq" id="WP_267845132.1">
    <property type="nucleotide sequence ID" value="NZ_JAPMXC010000001.1"/>
</dbReference>
<feature type="domain" description="Glycogen debranching enzyme bacterial and archaeal type N-terminal" evidence="2">
    <location>
        <begin position="160"/>
        <end position="255"/>
    </location>
</feature>
<proteinExistence type="predicted"/>
<organism evidence="3 4">
    <name type="scientific">Robbsia betulipollinis</name>
    <dbReference type="NCBI Taxonomy" id="2981849"/>
    <lineage>
        <taxon>Bacteria</taxon>
        <taxon>Pseudomonadati</taxon>
        <taxon>Pseudomonadota</taxon>
        <taxon>Betaproteobacteria</taxon>
        <taxon>Burkholderiales</taxon>
        <taxon>Burkholderiaceae</taxon>
        <taxon>Robbsia</taxon>
    </lineage>
</organism>
<dbReference type="EMBL" id="JAPMXC010000001">
    <property type="protein sequence ID" value="MCY0385961.1"/>
    <property type="molecule type" value="Genomic_DNA"/>
</dbReference>
<feature type="domain" description="Glycogen debranching enzyme bacterial and archaeal type N-terminal" evidence="2">
    <location>
        <begin position="9"/>
        <end position="125"/>
    </location>
</feature>
<gene>
    <name evidence="3" type="ORF">OVY01_01620</name>
</gene>
<evidence type="ECO:0000313" key="3">
    <source>
        <dbReference type="EMBL" id="MCY0385961.1"/>
    </source>
</evidence>
<dbReference type="InterPro" id="IPR010401">
    <property type="entry name" value="AGL/Gdb1"/>
</dbReference>
<evidence type="ECO:0000259" key="1">
    <source>
        <dbReference type="Pfam" id="PF06202"/>
    </source>
</evidence>
<dbReference type="Pfam" id="PF12439">
    <property type="entry name" value="GDE_N"/>
    <property type="match status" value="2"/>
</dbReference>
<sequence>MKTARHAGEWLEADGLGGFASGPANGIRSRRYHALLLHASAPPSGRMVLVNGVEAWWEGPDGAVALSTHHYAPDTLHPDGTQRIVGFHTDPWPTWRFALPGGMHLLHDIFAAGDSGDVILRWWLVPAAGAAAGTAADAVRALPDTPGADDAGPAGDGYRNSARSGRLFVRPLLSVRDYHALHRRNDAFDFTPAGANGRISWRPYAHRPAVSALSNGVYRHAPEWFERFLYDDERERGLDAVEDLASPGIFSFDLDCDPAADPSRDAAGEQTASCAALLILRAGDSRDVHVARRVAGAERDRRGERQRRAAAAVTARGAAIGALSNAAGQYFAERGQGATLLAGFPWFTDWGRDTFISLRGLALATGRENQAAAILREWATTVSEGMLPNRFPDEGSTPEYNSVDASLWFIVALHAYLLTGHATPATRDILQGAAERILDGYHGGTRFGIGAGADGLLHAGEPGSQLTWMDARVGLTPVTPRIGKPVEIQALWINALRIGATWNPRWQPLAERAQAAFAGRFVDPASGALHDVVDVDGVAGTVDRSVRPNQILAVGGLPFQVVDDATARAVVAVVERELWTPLGLRTLACADPRYIGRYTGPPESRDSAYHQGTAWLWLAGPFIEAWLRVHARGANAEAARAEARARFVAPLDAHLREAGLGHLSEIADGDAPHTPRGAPFQAWSLAERLRIETLL</sequence>
<name>A0ABT3ZHG1_9BURK</name>
<dbReference type="Proteomes" id="UP001082899">
    <property type="component" value="Unassembled WGS sequence"/>
</dbReference>
<dbReference type="InterPro" id="IPR024742">
    <property type="entry name" value="Glycogen_debranch_N"/>
</dbReference>
<reference evidence="3" key="1">
    <citation type="submission" date="2022-11" db="EMBL/GenBank/DDBJ databases">
        <title>Robbsia betulipollinis sp. nov., isolated from pollen of birch (Betula pendula).</title>
        <authorList>
            <person name="Shi H."/>
            <person name="Ambika Manirajan B."/>
            <person name="Ratering S."/>
            <person name="Geissler-Plaum R."/>
            <person name="Schnell S."/>
        </authorList>
    </citation>
    <scope>NUCLEOTIDE SEQUENCE</scope>
    <source>
        <strain evidence="3">Bb-Pol-6</strain>
    </source>
</reference>
<dbReference type="Gene3D" id="1.50.10.10">
    <property type="match status" value="1"/>
</dbReference>
<dbReference type="InterPro" id="IPR012341">
    <property type="entry name" value="6hp_glycosidase-like_sf"/>
</dbReference>